<dbReference type="SUPFAM" id="SSF49785">
    <property type="entry name" value="Galactose-binding domain-like"/>
    <property type="match status" value="1"/>
</dbReference>
<dbReference type="PANTHER" id="PTHR10066">
    <property type="entry name" value="BETA-GLUCURONIDASE"/>
    <property type="match status" value="1"/>
</dbReference>
<dbReference type="EMBL" id="JH292352">
    <property type="protein sequence ID" value="EHH25649.1"/>
    <property type="molecule type" value="Genomic_DNA"/>
</dbReference>
<sequence>GCALALLGRMLYLGESPWRERKELDSLSSLPAAFSDNRPRGFQEQRYRRLLRESGPTLYIPVPSIFNDISQDWWLWRFVSWVWYE</sequence>
<reference evidence="2 3" key="1">
    <citation type="journal article" date="2011" name="Nat. Biotechnol.">
        <title>Genome sequencing and comparison of two nonhuman primate animal models, the cynomolgus and Chinese rhesus macaques.</title>
        <authorList>
            <person name="Yan G."/>
            <person name="Zhang G."/>
            <person name="Fang X."/>
            <person name="Zhang Y."/>
            <person name="Li C."/>
            <person name="Ling F."/>
            <person name="Cooper D.N."/>
            <person name="Li Q."/>
            <person name="Li Y."/>
            <person name="van Gool A.J."/>
            <person name="Du H."/>
            <person name="Chen J."/>
            <person name="Chen R."/>
            <person name="Zhang P."/>
            <person name="Huang Z."/>
            <person name="Thompson J.R."/>
            <person name="Meng Y."/>
            <person name="Bai Y."/>
            <person name="Wang J."/>
            <person name="Zhuo M."/>
            <person name="Wang T."/>
            <person name="Huang Y."/>
            <person name="Wei L."/>
            <person name="Li J."/>
            <person name="Wang Z."/>
            <person name="Hu H."/>
            <person name="Yang P."/>
            <person name="Le L."/>
            <person name="Stenson P.D."/>
            <person name="Li B."/>
            <person name="Liu X."/>
            <person name="Ball E.V."/>
            <person name="An N."/>
            <person name="Huang Q."/>
            <person name="Zhang Y."/>
            <person name="Fan W."/>
            <person name="Zhang X."/>
            <person name="Li Y."/>
            <person name="Wang W."/>
            <person name="Katze M.G."/>
            <person name="Su B."/>
            <person name="Nielsen R."/>
            <person name="Yang H."/>
            <person name="Wang J."/>
            <person name="Wang X."/>
            <person name="Wang J."/>
        </authorList>
    </citation>
    <scope>NUCLEOTIDE SEQUENCE [LARGE SCALE GENOMIC DNA]</scope>
    <source>
        <strain evidence="2 3">CR-5</strain>
    </source>
</reference>
<evidence type="ECO:0000313" key="2">
    <source>
        <dbReference type="EMBL" id="EHH25649.1"/>
    </source>
</evidence>
<protein>
    <submittedName>
        <fullName evidence="2">Uncharacterized protein</fullName>
    </submittedName>
</protein>
<feature type="non-terminal residue" evidence="2">
    <location>
        <position position="1"/>
    </location>
</feature>
<dbReference type="AlphaFoldDB" id="G8F200"/>
<proteinExistence type="inferred from homology"/>
<name>G8F200_MACMU</name>
<comment type="similarity">
    <text evidence="1">Belongs to the glycosyl hydrolase 2 family.</text>
</comment>
<feature type="non-terminal residue" evidence="2">
    <location>
        <position position="85"/>
    </location>
</feature>
<dbReference type="InterPro" id="IPR008979">
    <property type="entry name" value="Galactose-bd-like_sf"/>
</dbReference>
<evidence type="ECO:0000256" key="1">
    <source>
        <dbReference type="ARBA" id="ARBA00007401"/>
    </source>
</evidence>
<evidence type="ECO:0000313" key="3">
    <source>
        <dbReference type="Proteomes" id="UP000013456"/>
    </source>
</evidence>
<accession>G8F200</accession>
<dbReference type="PANTHER" id="PTHR10066:SF67">
    <property type="entry name" value="BETA-GLUCURONIDASE"/>
    <property type="match status" value="1"/>
</dbReference>
<gene>
    <name evidence="2" type="ORF">EGK_21558</name>
</gene>
<dbReference type="Gene3D" id="2.60.120.260">
    <property type="entry name" value="Galactose-binding domain-like"/>
    <property type="match status" value="1"/>
</dbReference>
<organism evidence="2 3">
    <name type="scientific">Macaca mulatta</name>
    <name type="common">Rhesus macaque</name>
    <dbReference type="NCBI Taxonomy" id="9544"/>
    <lineage>
        <taxon>Eukaryota</taxon>
        <taxon>Metazoa</taxon>
        <taxon>Chordata</taxon>
        <taxon>Craniata</taxon>
        <taxon>Vertebrata</taxon>
        <taxon>Euteleostomi</taxon>
        <taxon>Mammalia</taxon>
        <taxon>Eutheria</taxon>
        <taxon>Euarchontoglires</taxon>
        <taxon>Primates</taxon>
        <taxon>Haplorrhini</taxon>
        <taxon>Catarrhini</taxon>
        <taxon>Cercopithecidae</taxon>
        <taxon>Cercopithecinae</taxon>
        <taxon>Macaca</taxon>
    </lineage>
</organism>
<dbReference type="Proteomes" id="UP000013456">
    <property type="component" value="Unassembled WGS sequence"/>
</dbReference>